<dbReference type="Gene3D" id="3.40.50.2000">
    <property type="entry name" value="Glycogen Phosphorylase B"/>
    <property type="match status" value="2"/>
</dbReference>
<dbReference type="GO" id="GO:0008713">
    <property type="term" value="F:ADP-heptose-lipopolysaccharide heptosyltransferase activity"/>
    <property type="evidence" value="ECO:0007669"/>
    <property type="project" value="TreeGrafter"/>
</dbReference>
<dbReference type="PANTHER" id="PTHR30160">
    <property type="entry name" value="TETRAACYLDISACCHARIDE 4'-KINASE-RELATED"/>
    <property type="match status" value="1"/>
</dbReference>
<name>A0A3M8QNT8_9PROT</name>
<evidence type="ECO:0000256" key="1">
    <source>
        <dbReference type="ARBA" id="ARBA00022676"/>
    </source>
</evidence>
<organism evidence="3">
    <name type="scientific">Acidithiobacillus sulfuriphilus</name>
    <dbReference type="NCBI Taxonomy" id="1867749"/>
    <lineage>
        <taxon>Bacteria</taxon>
        <taxon>Pseudomonadati</taxon>
        <taxon>Pseudomonadota</taxon>
        <taxon>Acidithiobacillia</taxon>
        <taxon>Acidithiobacillales</taxon>
        <taxon>Acidithiobacillaceae</taxon>
        <taxon>Acidithiobacillus</taxon>
    </lineage>
</organism>
<dbReference type="Pfam" id="PF01075">
    <property type="entry name" value="Glyco_transf_9"/>
    <property type="match status" value="1"/>
</dbReference>
<keyword evidence="2 3" id="KW-0808">Transferase</keyword>
<reference evidence="3" key="1">
    <citation type="submission" date="2018-10" db="EMBL/GenBank/DDBJ databases">
        <title>Acidithiobacillus sulfuriphilus sp. nov.: an extremely acidophilic sulfur-oxidizing chemolithotroph isolated from a neutral pH environment.</title>
        <authorList>
            <person name="Falagan C."/>
            <person name="Moya-Beltran A."/>
            <person name="Quatrini R."/>
            <person name="Johnson D.B."/>
        </authorList>
    </citation>
    <scope>NUCLEOTIDE SEQUENCE [LARGE SCALE GENOMIC DNA]</scope>
    <source>
        <strain evidence="3">CJ-2</strain>
    </source>
</reference>
<accession>A0A3M8QNT8</accession>
<dbReference type="GO" id="GO:0005829">
    <property type="term" value="C:cytosol"/>
    <property type="evidence" value="ECO:0007669"/>
    <property type="project" value="TreeGrafter"/>
</dbReference>
<dbReference type="GO" id="GO:0009244">
    <property type="term" value="P:lipopolysaccharide core region biosynthetic process"/>
    <property type="evidence" value="ECO:0007669"/>
    <property type="project" value="TreeGrafter"/>
</dbReference>
<dbReference type="RefSeq" id="WP_123106106.1">
    <property type="nucleotide sequence ID" value="NZ_CP127527.1"/>
</dbReference>
<dbReference type="InterPro" id="IPR002201">
    <property type="entry name" value="Glyco_trans_9"/>
</dbReference>
<gene>
    <name evidence="3" type="ORF">EC580_14005</name>
</gene>
<sequence length="367" mass="40074">MPRPLPLHPRRILLIKSHSAGIGDILRSSAAWAVLKKRWPEAELHLLFPTRWPGYPSEELIRDHHLLSSAHFLPMAEGRFLGMRGVGPASWRRFLPQVGEIAARIQPDLIIDHEPYGLETTLVARWAKRYSGAPTVGVAEVPGRGLLYDHAAPGLRRYAARQGLDWPMDYTERDFAALAALGLPRNGQAILLQETAGGRTLRQEIARQWPGERPVVGLNIGCGTADAAAKRPDLETLVQWLGRLAQSHPHRLLLTGAPFEAPVNTAFVHSYRRLWGNGTDILDLAGKTTPSTLTGAIAGCRLFISSDSGPYHMAVAMGVPTLALFNFPNSVHYHHHAWTRVLVAGSPEAAYDAAVSFLNVPSSGAAS</sequence>
<dbReference type="SUPFAM" id="SSF53756">
    <property type="entry name" value="UDP-Glycosyltransferase/glycogen phosphorylase"/>
    <property type="match status" value="1"/>
</dbReference>
<comment type="caution">
    <text evidence="3">The sequence shown here is derived from an EMBL/GenBank/DDBJ whole genome shotgun (WGS) entry which is preliminary data.</text>
</comment>
<protein>
    <submittedName>
        <fullName evidence="3">Lipopolysaccharide heptosyltransferase family protein</fullName>
    </submittedName>
</protein>
<proteinExistence type="predicted"/>
<evidence type="ECO:0000313" key="3">
    <source>
        <dbReference type="EMBL" id="RNF57895.1"/>
    </source>
</evidence>
<dbReference type="EMBL" id="RIZI01000194">
    <property type="protein sequence ID" value="RNF57895.1"/>
    <property type="molecule type" value="Genomic_DNA"/>
</dbReference>
<dbReference type="OrthoDB" id="9781892at2"/>
<evidence type="ECO:0000256" key="2">
    <source>
        <dbReference type="ARBA" id="ARBA00022679"/>
    </source>
</evidence>
<dbReference type="PANTHER" id="PTHR30160:SF7">
    <property type="entry name" value="ADP-HEPTOSE--LPS HEPTOSYLTRANSFERASE 2"/>
    <property type="match status" value="1"/>
</dbReference>
<keyword evidence="1" id="KW-0328">Glycosyltransferase</keyword>
<dbReference type="AlphaFoldDB" id="A0A3M8QNT8"/>
<dbReference type="InterPro" id="IPR051199">
    <property type="entry name" value="LPS_LOS_Heptosyltrfase"/>
</dbReference>